<comment type="catalytic activity">
    <reaction evidence="1 17">
        <text>an epoxide + H2O = an ethanediol</text>
        <dbReference type="Rhea" id="RHEA:19037"/>
        <dbReference type="ChEBI" id="CHEBI:15377"/>
        <dbReference type="ChEBI" id="CHEBI:32955"/>
        <dbReference type="ChEBI" id="CHEBI:140594"/>
        <dbReference type="EC" id="3.3.2.10"/>
    </reaction>
</comment>
<feature type="active site" description="Proton acceptor" evidence="13">
    <location>
        <position position="291"/>
    </location>
</feature>
<comment type="function">
    <text evidence="2">Aminopeptidase that preferentially cleaves di- and tripeptides. Also has low epoxide hydrolase activity (in vitro). Can hydrolyze the epoxide leukotriene LTA(4) but it forms preferentially 5,6-dihydroxy-7,9,11,14-eicosatetraenoic acid rather than the cytokine leukotriene B(4) as the product compared to the homologous mammalian enzyme (in vitro).</text>
</comment>
<dbReference type="InterPro" id="IPR038502">
    <property type="entry name" value="M1_LTA-4_hydro/amino_C_sf"/>
</dbReference>
<dbReference type="EC" id="3.4.11.-" evidence="17"/>
<evidence type="ECO:0000256" key="15">
    <source>
        <dbReference type="PIRSR" id="PIRSR612777-3"/>
    </source>
</evidence>
<dbReference type="GO" id="GO:0005829">
    <property type="term" value="C:cytosol"/>
    <property type="evidence" value="ECO:0007669"/>
    <property type="project" value="TreeGrafter"/>
</dbReference>
<dbReference type="SUPFAM" id="SSF48371">
    <property type="entry name" value="ARM repeat"/>
    <property type="match status" value="1"/>
</dbReference>
<comment type="caution">
    <text evidence="19">The sequence shown here is derived from an EMBL/GenBank/DDBJ whole genome shotgun (WGS) entry which is preliminary data.</text>
</comment>
<keyword evidence="6 17" id="KW-0963">Cytoplasm</keyword>
<dbReference type="EMBL" id="AOGT01000532">
    <property type="protein sequence ID" value="EMG49661.1"/>
    <property type="molecule type" value="Genomic_DNA"/>
</dbReference>
<dbReference type="InterPro" id="IPR034015">
    <property type="entry name" value="M1_LTA4H"/>
</dbReference>
<dbReference type="GO" id="GO:0005634">
    <property type="term" value="C:nucleus"/>
    <property type="evidence" value="ECO:0007669"/>
    <property type="project" value="UniProtKB-SubCell"/>
</dbReference>
<dbReference type="Gene3D" id="1.10.390.10">
    <property type="entry name" value="Neutral Protease Domain 2"/>
    <property type="match status" value="1"/>
</dbReference>
<evidence type="ECO:0000256" key="2">
    <source>
        <dbReference type="ARBA" id="ARBA00002142"/>
    </source>
</evidence>
<dbReference type="Gene3D" id="3.30.2010.30">
    <property type="match status" value="1"/>
</dbReference>
<dbReference type="GO" id="GO:0008270">
    <property type="term" value="F:zinc ion binding"/>
    <property type="evidence" value="ECO:0007669"/>
    <property type="project" value="InterPro"/>
</dbReference>
<accession>M3ISX3</accession>
<comment type="similarity">
    <text evidence="5 17">Belongs to the peptidase M1 family.</text>
</comment>
<dbReference type="Proteomes" id="UP000011777">
    <property type="component" value="Unassembled WGS sequence"/>
</dbReference>
<dbReference type="HOGENOM" id="CLU_014505_1_2_1"/>
<evidence type="ECO:0000313" key="20">
    <source>
        <dbReference type="Proteomes" id="UP000011777"/>
    </source>
</evidence>
<dbReference type="GO" id="GO:0004177">
    <property type="term" value="F:aminopeptidase activity"/>
    <property type="evidence" value="ECO:0007669"/>
    <property type="project" value="TreeGrafter"/>
</dbReference>
<evidence type="ECO:0000256" key="17">
    <source>
        <dbReference type="RuleBase" id="RU361141"/>
    </source>
</evidence>
<evidence type="ECO:0000256" key="5">
    <source>
        <dbReference type="ARBA" id="ARBA00010136"/>
    </source>
</evidence>
<dbReference type="NCBIfam" id="TIGR02411">
    <property type="entry name" value="leuko_A4_hydro"/>
    <property type="match status" value="1"/>
</dbReference>
<dbReference type="PRINTS" id="PR00756">
    <property type="entry name" value="ALADIPTASE"/>
</dbReference>
<proteinExistence type="inferred from homology"/>
<organism evidence="19 20">
    <name type="scientific">Candida maltosa (strain Xu316)</name>
    <name type="common">Yeast</name>
    <dbReference type="NCBI Taxonomy" id="1245528"/>
    <lineage>
        <taxon>Eukaryota</taxon>
        <taxon>Fungi</taxon>
        <taxon>Dikarya</taxon>
        <taxon>Ascomycota</taxon>
        <taxon>Saccharomycotina</taxon>
        <taxon>Pichiomycetes</taxon>
        <taxon>Debaryomycetaceae</taxon>
        <taxon>Candida/Lodderomyces clade</taxon>
        <taxon>Candida</taxon>
    </lineage>
</organism>
<dbReference type="PANTHER" id="PTHR45726">
    <property type="entry name" value="LEUKOTRIENE A-4 HYDROLASE"/>
    <property type="match status" value="1"/>
</dbReference>
<dbReference type="GO" id="GO:0008237">
    <property type="term" value="F:metallopeptidase activity"/>
    <property type="evidence" value="ECO:0007669"/>
    <property type="project" value="UniProtKB-KW"/>
</dbReference>
<dbReference type="SUPFAM" id="SSF55486">
    <property type="entry name" value="Metalloproteases ('zincins'), catalytic domain"/>
    <property type="match status" value="1"/>
</dbReference>
<feature type="domain" description="Peptidase M1 leukotriene A4 hydrolase/aminopeptidase C-terminal" evidence="18">
    <location>
        <begin position="472"/>
        <end position="622"/>
    </location>
</feature>
<evidence type="ECO:0000259" key="18">
    <source>
        <dbReference type="SMART" id="SM01263"/>
    </source>
</evidence>
<keyword evidence="12" id="KW-0539">Nucleus</keyword>
<comment type="subcellular location">
    <subcellularLocation>
        <location evidence="4 17">Cytoplasm</location>
    </subcellularLocation>
    <subcellularLocation>
        <location evidence="3">Nucleus</location>
    </subcellularLocation>
</comment>
<dbReference type="InterPro" id="IPR027268">
    <property type="entry name" value="Peptidase_M4/M1_CTD_sf"/>
</dbReference>
<evidence type="ECO:0000256" key="8">
    <source>
        <dbReference type="ARBA" id="ARBA00022723"/>
    </source>
</evidence>
<dbReference type="SMART" id="SM01263">
    <property type="entry name" value="Leuk-A4-hydro_C"/>
    <property type="match status" value="1"/>
</dbReference>
<keyword evidence="11 17" id="KW-0482">Metalloprotease</keyword>
<dbReference type="eggNOG" id="KOG1047">
    <property type="taxonomic scope" value="Eukaryota"/>
</dbReference>
<keyword evidence="7 17" id="KW-0645">Protease</keyword>
<feature type="binding site" evidence="16">
    <location>
        <begin position="136"/>
        <end position="138"/>
    </location>
    <ligand>
        <name>a peptide</name>
        <dbReference type="ChEBI" id="CHEBI:60466"/>
    </ligand>
</feature>
<reference evidence="19 20" key="1">
    <citation type="submission" date="2013-02" db="EMBL/GenBank/DDBJ databases">
        <title>Genome sequence of Candida maltosa Xu316, a potential industrial strain for xylitol and ethanol production.</title>
        <authorList>
            <person name="Yu J."/>
            <person name="Wang Q."/>
            <person name="Geng X."/>
            <person name="Bao W."/>
            <person name="He P."/>
            <person name="Cai J."/>
        </authorList>
    </citation>
    <scope>NUCLEOTIDE SEQUENCE [LARGE SCALE GENOMIC DNA]</scope>
    <source>
        <strain evidence="20">Xu316</strain>
    </source>
</reference>
<feature type="active site" description="Proton donor" evidence="13">
    <location>
        <position position="391"/>
    </location>
</feature>
<dbReference type="InterPro" id="IPR014782">
    <property type="entry name" value="Peptidase_M1_dom"/>
</dbReference>
<keyword evidence="10 15" id="KW-0862">Zinc</keyword>
<evidence type="ECO:0000256" key="7">
    <source>
        <dbReference type="ARBA" id="ARBA00022670"/>
    </source>
</evidence>
<dbReference type="Pfam" id="PF17900">
    <property type="entry name" value="Peptidase_M1_N"/>
    <property type="match status" value="1"/>
</dbReference>
<evidence type="ECO:0000313" key="19">
    <source>
        <dbReference type="EMBL" id="EMG49661.1"/>
    </source>
</evidence>
<keyword evidence="20" id="KW-1185">Reference proteome</keyword>
<name>M3ISX3_CANMX</name>
<feature type="binding site" evidence="15">
    <location>
        <position position="313"/>
    </location>
    <ligand>
        <name>Zn(2+)</name>
        <dbReference type="ChEBI" id="CHEBI:29105"/>
        <note>catalytic</note>
    </ligand>
</feature>
<evidence type="ECO:0000256" key="4">
    <source>
        <dbReference type="ARBA" id="ARBA00004496"/>
    </source>
</evidence>
<keyword evidence="8 15" id="KW-0479">Metal-binding</keyword>
<dbReference type="AlphaFoldDB" id="M3ISX3"/>
<keyword evidence="9 17" id="KW-0378">Hydrolase</keyword>
<dbReference type="OrthoDB" id="79562at2759"/>
<dbReference type="GO" id="GO:0004301">
    <property type="term" value="F:epoxide hydrolase activity"/>
    <property type="evidence" value="ECO:0007669"/>
    <property type="project" value="UniProtKB-EC"/>
</dbReference>
<dbReference type="Gene3D" id="1.25.40.320">
    <property type="entry name" value="Peptidase M1, leukotriene A4 hydrolase/aminopeptidase C-terminal domain"/>
    <property type="match status" value="1"/>
</dbReference>
<dbReference type="InterPro" id="IPR045357">
    <property type="entry name" value="Aminopeptidase_N-like_N"/>
</dbReference>
<dbReference type="MEROPS" id="M01.034"/>
<dbReference type="Pfam" id="PF09127">
    <property type="entry name" value="Leuk-A4-hydro_C"/>
    <property type="match status" value="1"/>
</dbReference>
<evidence type="ECO:0000256" key="16">
    <source>
        <dbReference type="PIRSR" id="PIRSR634015-2"/>
    </source>
</evidence>
<dbReference type="InterPro" id="IPR012777">
    <property type="entry name" value="LTA4H"/>
</dbReference>
<evidence type="ECO:0000256" key="3">
    <source>
        <dbReference type="ARBA" id="ARBA00004123"/>
    </source>
</evidence>
<dbReference type="FunFam" id="1.25.40.320:FF:000001">
    <property type="entry name" value="Leukotriene A(4) hydrolase"/>
    <property type="match status" value="1"/>
</dbReference>
<dbReference type="STRING" id="1245528.M3ISX3"/>
<feature type="binding site" evidence="14">
    <location>
        <begin position="261"/>
        <end position="266"/>
    </location>
    <ligand>
        <name>a peptide</name>
        <dbReference type="ChEBI" id="CHEBI:60466"/>
    </ligand>
</feature>
<evidence type="ECO:0000256" key="13">
    <source>
        <dbReference type="PIRSR" id="PIRSR612777-1"/>
    </source>
</evidence>
<dbReference type="InterPro" id="IPR015211">
    <property type="entry name" value="Peptidase_M1_C"/>
</dbReference>
<dbReference type="InterPro" id="IPR049980">
    <property type="entry name" value="LTA4H_cat"/>
</dbReference>
<evidence type="ECO:0000256" key="9">
    <source>
        <dbReference type="ARBA" id="ARBA00022801"/>
    </source>
</evidence>
<dbReference type="InterPro" id="IPR042097">
    <property type="entry name" value="Aminopeptidase_N-like_N_sf"/>
</dbReference>
<feature type="binding site" evidence="14">
    <location>
        <begin position="579"/>
        <end position="581"/>
    </location>
    <ligand>
        <name>a peptide</name>
        <dbReference type="ChEBI" id="CHEBI:60466"/>
    </ligand>
</feature>
<dbReference type="GO" id="GO:0006508">
    <property type="term" value="P:proteolysis"/>
    <property type="evidence" value="ECO:0007669"/>
    <property type="project" value="UniProtKB-KW"/>
</dbReference>
<sequence>MGREIVESIKKRFHELDPCTNSNYSKFKVVNTELTLSVSFKSKTLDGRVIYDLKNLADADKVIFDTSALDIKEAKVNGKAVKYELKPVTPIYGSPLHIPLDPSNKESKVEIIFKTTDKCTAIQFIEGDTGPYVFSQCEAIHARSLFPCFDTPAVKSPYKFIGISPAVVTMSGRPQKSDAPNTYVFDQPIPIPSYLVSITSGNLLKAPIGPRSDVYSEEPSLKKCQWEFEKDMENFIQIAEKIVFDYEWSRFDSLVLPSSFPYGGMEIPNMTQLTPTLISGDRTQVKVMAHELAHSWSGNLVTNSSWEHFWLNEGWTVYLERRIVGAIAAQEAQNEGRKDAEEYGEQVRNFNMINGWNELTDTCQTFDERYTKLVLNLENGDPDDSFSRIPYEKGFFFLFHLETKLGGIKEFDPFIKYYFNKFKYQSLNTAQFVDTLYDFYEPKGKKEVLDNIDWETWLFVSGLPEKPEFDLTLANQVYKLVDKWVNYIEKGGEIPGDETQHFEGEQHMLFLETLTAKFKTLKVDPATIKQFPKIYPKYGQSKNGEIISRWNELLITFGQYTSDDEIVTSFADWLGTVGRMKYVRPGYVLLKDGVSRDFAVEVFKKYEHTYHPICKTMVKKDLGLA</sequence>
<dbReference type="InterPro" id="IPR016024">
    <property type="entry name" value="ARM-type_fold"/>
</dbReference>
<protein>
    <recommendedName>
        <fullName evidence="17">Leukotriene A(4) hydrolase</fullName>
        <shortName evidence="17">LTA-4 hydrolase</shortName>
        <ecNumber evidence="17">3.3.2.10</ecNumber>
        <ecNumber evidence="17">3.4.11.-</ecNumber>
    </recommendedName>
</protein>
<evidence type="ECO:0000256" key="14">
    <source>
        <dbReference type="PIRSR" id="PIRSR612777-2"/>
    </source>
</evidence>
<dbReference type="OMA" id="FPGNHHP"/>
<evidence type="ECO:0000256" key="12">
    <source>
        <dbReference type="ARBA" id="ARBA00023242"/>
    </source>
</evidence>
<dbReference type="CDD" id="cd09599">
    <property type="entry name" value="M1_LTA4H"/>
    <property type="match status" value="1"/>
</dbReference>
<feature type="binding site" evidence="15">
    <location>
        <position position="294"/>
    </location>
    <ligand>
        <name>Zn(2+)</name>
        <dbReference type="ChEBI" id="CHEBI:29105"/>
        <note>catalytic</note>
    </ligand>
</feature>
<dbReference type="PANTHER" id="PTHR45726:SF3">
    <property type="entry name" value="LEUKOTRIENE A-4 HYDROLASE"/>
    <property type="match status" value="1"/>
</dbReference>
<dbReference type="EC" id="3.3.2.10" evidence="17"/>
<evidence type="ECO:0000256" key="10">
    <source>
        <dbReference type="ARBA" id="ARBA00022833"/>
    </source>
</evidence>
<dbReference type="SUPFAM" id="SSF63737">
    <property type="entry name" value="Leukotriene A4 hydrolase N-terminal domain"/>
    <property type="match status" value="1"/>
</dbReference>
<gene>
    <name evidence="19" type="ORF">G210_5523</name>
</gene>
<dbReference type="FunFam" id="1.10.390.10:FF:000009">
    <property type="entry name" value="Leukotriene A(4) hydrolase"/>
    <property type="match status" value="1"/>
</dbReference>
<dbReference type="Pfam" id="PF01433">
    <property type="entry name" value="Peptidase_M1"/>
    <property type="match status" value="1"/>
</dbReference>
<comment type="cofactor">
    <cofactor evidence="15 17">
        <name>Zn(2+)</name>
        <dbReference type="ChEBI" id="CHEBI:29105"/>
    </cofactor>
    <text evidence="15 17">Binds 1 zinc ion per subunit.</text>
</comment>
<evidence type="ECO:0000256" key="11">
    <source>
        <dbReference type="ARBA" id="ARBA00023049"/>
    </source>
</evidence>
<dbReference type="FunFam" id="3.30.2010.30:FF:000001">
    <property type="entry name" value="Leukotriene A(4) hydrolase"/>
    <property type="match status" value="1"/>
</dbReference>
<dbReference type="Gene3D" id="2.60.40.1730">
    <property type="entry name" value="tricorn interacting facor f3 domain"/>
    <property type="match status" value="1"/>
</dbReference>
<evidence type="ECO:0000256" key="1">
    <source>
        <dbReference type="ARBA" id="ARBA00001268"/>
    </source>
</evidence>
<dbReference type="InterPro" id="IPR001930">
    <property type="entry name" value="Peptidase_M1"/>
</dbReference>
<feature type="binding site" evidence="15">
    <location>
        <position position="290"/>
    </location>
    <ligand>
        <name>Zn(2+)</name>
        <dbReference type="ChEBI" id="CHEBI:29105"/>
        <note>catalytic</note>
    </ligand>
</feature>
<evidence type="ECO:0000256" key="6">
    <source>
        <dbReference type="ARBA" id="ARBA00022490"/>
    </source>
</evidence>